<dbReference type="EC" id="6.1.1.10" evidence="16"/>
<comment type="catalytic activity">
    <reaction evidence="15 16">
        <text>tRNA(Met) + L-methionine + ATP = L-methionyl-tRNA(Met) + AMP + diphosphate</text>
        <dbReference type="Rhea" id="RHEA:13481"/>
        <dbReference type="Rhea" id="RHEA-COMP:9667"/>
        <dbReference type="Rhea" id="RHEA-COMP:9698"/>
        <dbReference type="ChEBI" id="CHEBI:30616"/>
        <dbReference type="ChEBI" id="CHEBI:33019"/>
        <dbReference type="ChEBI" id="CHEBI:57844"/>
        <dbReference type="ChEBI" id="CHEBI:78442"/>
        <dbReference type="ChEBI" id="CHEBI:78530"/>
        <dbReference type="ChEBI" id="CHEBI:456215"/>
        <dbReference type="EC" id="6.1.1.10"/>
    </reaction>
</comment>
<dbReference type="Gene3D" id="3.40.50.620">
    <property type="entry name" value="HUPs"/>
    <property type="match status" value="1"/>
</dbReference>
<comment type="subunit">
    <text evidence="4 16">Homodimer.</text>
</comment>
<dbReference type="Gene3D" id="1.10.730.10">
    <property type="entry name" value="Isoleucyl-tRNA Synthetase, Domain 1"/>
    <property type="match status" value="1"/>
</dbReference>
<dbReference type="Pfam" id="PF19303">
    <property type="entry name" value="Anticodon_3"/>
    <property type="match status" value="1"/>
</dbReference>
<dbReference type="InterPro" id="IPR033911">
    <property type="entry name" value="MetRS_core"/>
</dbReference>
<dbReference type="InterPro" id="IPR014758">
    <property type="entry name" value="Met-tRNA_synth"/>
</dbReference>
<dbReference type="InterPro" id="IPR012340">
    <property type="entry name" value="NA-bd_OB-fold"/>
</dbReference>
<keyword evidence="9 16" id="KW-0547">Nucleotide-binding</keyword>
<accession>A0A9X2XMV4</accession>
<evidence type="ECO:0000256" key="6">
    <source>
        <dbReference type="ARBA" id="ARBA00022555"/>
    </source>
</evidence>
<dbReference type="Pfam" id="PF09334">
    <property type="entry name" value="tRNA-synt_1g"/>
    <property type="match status" value="1"/>
</dbReference>
<dbReference type="GO" id="GO:0005524">
    <property type="term" value="F:ATP binding"/>
    <property type="evidence" value="ECO:0007669"/>
    <property type="project" value="UniProtKB-UniRule"/>
</dbReference>
<dbReference type="InterPro" id="IPR014729">
    <property type="entry name" value="Rossmann-like_a/b/a_fold"/>
</dbReference>
<feature type="short sequence motif" description="'HIGH' region" evidence="16">
    <location>
        <begin position="30"/>
        <end position="40"/>
    </location>
</feature>
<feature type="compositionally biased region" description="Polar residues" evidence="17">
    <location>
        <begin position="605"/>
        <end position="630"/>
    </location>
</feature>
<dbReference type="NCBIfam" id="TIGR00399">
    <property type="entry name" value="metG_C_term"/>
    <property type="match status" value="1"/>
</dbReference>
<dbReference type="NCBIfam" id="NF001100">
    <property type="entry name" value="PRK00133.1"/>
    <property type="match status" value="1"/>
</dbReference>
<name>A0A9X2XMV4_9BACT</name>
<keyword evidence="20" id="KW-1185">Reference proteome</keyword>
<dbReference type="AlphaFoldDB" id="A0A9X2XMV4"/>
<evidence type="ECO:0000256" key="2">
    <source>
        <dbReference type="ARBA" id="ARBA00004496"/>
    </source>
</evidence>
<evidence type="ECO:0000256" key="9">
    <source>
        <dbReference type="ARBA" id="ARBA00022741"/>
    </source>
</evidence>
<dbReference type="GO" id="GO:0046872">
    <property type="term" value="F:metal ion binding"/>
    <property type="evidence" value="ECO:0007669"/>
    <property type="project" value="UniProtKB-KW"/>
</dbReference>
<dbReference type="PRINTS" id="PR01041">
    <property type="entry name" value="TRNASYNTHMET"/>
</dbReference>
<dbReference type="SUPFAM" id="SSF50249">
    <property type="entry name" value="Nucleic acid-binding proteins"/>
    <property type="match status" value="1"/>
</dbReference>
<dbReference type="InterPro" id="IPR015413">
    <property type="entry name" value="Methionyl/Leucyl_tRNA_Synth"/>
</dbReference>
<gene>
    <name evidence="16 19" type="primary">metG</name>
    <name evidence="19" type="ORF">OCK74_02655</name>
</gene>
<dbReference type="CDD" id="cd02800">
    <property type="entry name" value="tRNA_bind_EcMetRS_like"/>
    <property type="match status" value="1"/>
</dbReference>
<dbReference type="InterPro" id="IPR009080">
    <property type="entry name" value="tRNAsynth_Ia_anticodon-bd"/>
</dbReference>
<evidence type="ECO:0000256" key="1">
    <source>
        <dbReference type="ARBA" id="ARBA00003314"/>
    </source>
</evidence>
<dbReference type="InterPro" id="IPR023458">
    <property type="entry name" value="Met-tRNA_ligase_1"/>
</dbReference>
<protein>
    <recommendedName>
        <fullName evidence="16">Methionine--tRNA ligase</fullName>
        <ecNumber evidence="16">6.1.1.10</ecNumber>
    </recommendedName>
    <alternativeName>
        <fullName evidence="16">Methionyl-tRNA synthetase</fullName>
        <shortName evidence="16">MetRS</shortName>
    </alternativeName>
</protein>
<dbReference type="FunFam" id="2.40.50.140:FF:000042">
    <property type="entry name" value="Methionine--tRNA ligase"/>
    <property type="match status" value="1"/>
</dbReference>
<dbReference type="FunFam" id="2.20.28.20:FF:000001">
    <property type="entry name" value="Methionine--tRNA ligase"/>
    <property type="match status" value="1"/>
</dbReference>
<dbReference type="SUPFAM" id="SSF57770">
    <property type="entry name" value="Methionyl-tRNA synthetase (MetRS), Zn-domain"/>
    <property type="match status" value="1"/>
</dbReference>
<dbReference type="NCBIfam" id="TIGR00398">
    <property type="entry name" value="metG"/>
    <property type="match status" value="1"/>
</dbReference>
<dbReference type="Gene3D" id="2.20.28.20">
    <property type="entry name" value="Methionyl-tRNA synthetase, Zn-domain"/>
    <property type="match status" value="1"/>
</dbReference>
<keyword evidence="12 16" id="KW-0694">RNA-binding</keyword>
<reference evidence="19" key="1">
    <citation type="submission" date="2022-09" db="EMBL/GenBank/DDBJ databases">
        <authorList>
            <person name="Yuan C."/>
            <person name="Ke Z."/>
        </authorList>
    </citation>
    <scope>NUCLEOTIDE SEQUENCE</scope>
    <source>
        <strain evidence="19">LB-8</strain>
    </source>
</reference>
<dbReference type="Gene3D" id="2.40.50.140">
    <property type="entry name" value="Nucleic acid-binding proteins"/>
    <property type="match status" value="1"/>
</dbReference>
<keyword evidence="13 16" id="KW-0648">Protein biosynthesis</keyword>
<keyword evidence="11 16" id="KW-0067">ATP-binding</keyword>
<feature type="short sequence motif" description="'KMSKS' region" evidence="16">
    <location>
        <begin position="350"/>
        <end position="354"/>
    </location>
</feature>
<dbReference type="EMBL" id="JAOTIF010000001">
    <property type="protein sequence ID" value="MCU7547993.1"/>
    <property type="molecule type" value="Genomic_DNA"/>
</dbReference>
<evidence type="ECO:0000313" key="20">
    <source>
        <dbReference type="Proteomes" id="UP001155483"/>
    </source>
</evidence>
<dbReference type="GO" id="GO:0004825">
    <property type="term" value="F:methionine-tRNA ligase activity"/>
    <property type="evidence" value="ECO:0007669"/>
    <property type="project" value="UniProtKB-UniRule"/>
</dbReference>
<keyword evidence="6 16" id="KW-0820">tRNA-binding</keyword>
<evidence type="ECO:0000256" key="7">
    <source>
        <dbReference type="ARBA" id="ARBA00022598"/>
    </source>
</evidence>
<feature type="region of interest" description="Disordered" evidence="17">
    <location>
        <begin position="603"/>
        <end position="630"/>
    </location>
</feature>
<dbReference type="PANTHER" id="PTHR45765:SF1">
    <property type="entry name" value="METHIONINE--TRNA LIGASE, CYTOPLASMIC"/>
    <property type="match status" value="1"/>
</dbReference>
<dbReference type="SUPFAM" id="SSF47323">
    <property type="entry name" value="Anticodon-binding domain of a subclass of class I aminoacyl-tRNA synthetases"/>
    <property type="match status" value="1"/>
</dbReference>
<feature type="binding site" evidence="16">
    <location>
        <position position="175"/>
    </location>
    <ligand>
        <name>Zn(2+)</name>
        <dbReference type="ChEBI" id="CHEBI:29105"/>
    </ligand>
</feature>
<evidence type="ECO:0000256" key="5">
    <source>
        <dbReference type="ARBA" id="ARBA00022490"/>
    </source>
</evidence>
<feature type="binding site" evidence="16">
    <location>
        <position position="353"/>
    </location>
    <ligand>
        <name>ATP</name>
        <dbReference type="ChEBI" id="CHEBI:30616"/>
    </ligand>
</feature>
<evidence type="ECO:0000256" key="17">
    <source>
        <dbReference type="SAM" id="MobiDB-lite"/>
    </source>
</evidence>
<evidence type="ECO:0000256" key="10">
    <source>
        <dbReference type="ARBA" id="ARBA00022833"/>
    </source>
</evidence>
<feature type="domain" description="TRNA-binding" evidence="18">
    <location>
        <begin position="644"/>
        <end position="745"/>
    </location>
</feature>
<dbReference type="InterPro" id="IPR002547">
    <property type="entry name" value="tRNA-bd_dom"/>
</dbReference>
<dbReference type="Proteomes" id="UP001155483">
    <property type="component" value="Unassembled WGS sequence"/>
</dbReference>
<keyword evidence="5 16" id="KW-0963">Cytoplasm</keyword>
<dbReference type="PANTHER" id="PTHR45765">
    <property type="entry name" value="METHIONINE--TRNA LIGASE"/>
    <property type="match status" value="1"/>
</dbReference>
<comment type="cofactor">
    <cofactor evidence="16">
        <name>Zn(2+)</name>
        <dbReference type="ChEBI" id="CHEBI:29105"/>
    </cofactor>
    <text evidence="16">Binds 1 zinc ion per subunit.</text>
</comment>
<evidence type="ECO:0000256" key="14">
    <source>
        <dbReference type="ARBA" id="ARBA00023146"/>
    </source>
</evidence>
<dbReference type="CDD" id="cd07957">
    <property type="entry name" value="Anticodon_Ia_Met"/>
    <property type="match status" value="1"/>
</dbReference>
<feature type="binding site" evidence="16">
    <location>
        <position position="162"/>
    </location>
    <ligand>
        <name>Zn(2+)</name>
        <dbReference type="ChEBI" id="CHEBI:29105"/>
    </ligand>
</feature>
<dbReference type="HAMAP" id="MF_00098">
    <property type="entry name" value="Met_tRNA_synth_type1"/>
    <property type="match status" value="1"/>
</dbReference>
<evidence type="ECO:0000256" key="11">
    <source>
        <dbReference type="ARBA" id="ARBA00022840"/>
    </source>
</evidence>
<evidence type="ECO:0000256" key="13">
    <source>
        <dbReference type="ARBA" id="ARBA00022917"/>
    </source>
</evidence>
<proteinExistence type="inferred from homology"/>
<evidence type="ECO:0000313" key="19">
    <source>
        <dbReference type="EMBL" id="MCU7547993.1"/>
    </source>
</evidence>
<evidence type="ECO:0000256" key="8">
    <source>
        <dbReference type="ARBA" id="ARBA00022723"/>
    </source>
</evidence>
<evidence type="ECO:0000256" key="15">
    <source>
        <dbReference type="ARBA" id="ARBA00047364"/>
    </source>
</evidence>
<keyword evidence="8 16" id="KW-0479">Metal-binding</keyword>
<dbReference type="InterPro" id="IPR004495">
    <property type="entry name" value="Met-tRNA-synth_bsu_C"/>
</dbReference>
<feature type="binding site" evidence="16">
    <location>
        <position position="178"/>
    </location>
    <ligand>
        <name>Zn(2+)</name>
        <dbReference type="ChEBI" id="CHEBI:29105"/>
    </ligand>
</feature>
<dbReference type="SUPFAM" id="SSF52374">
    <property type="entry name" value="Nucleotidylyl transferase"/>
    <property type="match status" value="1"/>
</dbReference>
<dbReference type="PROSITE" id="PS50886">
    <property type="entry name" value="TRBD"/>
    <property type="match status" value="1"/>
</dbReference>
<dbReference type="GO" id="GO:0005829">
    <property type="term" value="C:cytosol"/>
    <property type="evidence" value="ECO:0007669"/>
    <property type="project" value="TreeGrafter"/>
</dbReference>
<evidence type="ECO:0000259" key="18">
    <source>
        <dbReference type="PROSITE" id="PS50886"/>
    </source>
</evidence>
<sequence>MTTENTASQETPAAAGGKLPKRYLVTSALPYANGLKHIGHLAGAYIPADIYVRYLRAQKRDVVYVCGSDEHGTAIPIQAMKEGTTSQQIIDKYHAIIKQNFEDLSISFDIYDRTSNPIHHETAQEYFTYLNDRGELEVKESEQYYDEEAQTFLADRYIKGTCPNCGFEGAFGDQCERCGTSLSPDELINPVSTLSGKPPVKKTTKHWYLPLNRHEEWLRTWILQEHANDWKTNVIGQCKSWIDNGLLPRAVTRDLDWGIKVPLPDAEGKVLYVWFDAPIGYISATKQWAKNTGKDWEPYWMDKDTKLVHFIGKDNIVFHCIIFPVMQKLHGFLVPDNVPANEFMNLEGDKMSTSRGWKLEMQDYIDDFIKKENGGPQLADALRYYLTTILPENKDSEFTWKGFQDAVNSELVAIFGNFINRTFVLMHKLCHGKVPKFHNDLIDEQDKGLIAEISLTKAKEEDLLEQYKFRDALFEVIDLARKGNKYMQDKEPWIKARQVGEDGNVTETAQAQIDNCLHICLQLSANLSILINPFLPNTAKKMCHMMKVVDKMLEWGNAGSMKLLSVGYSLRAPELLFRKIEDAEVKTQIDKLQEAVKAREVAASQVATNEQPATNNEQKEGTQTNPDQSASVEAAAKAEIIYDDFAKLDLRVGTIRSAEKVAKADKLLKLEVDMGFEKRTIVSGIALHFAPDEIINKQVVVVANLAPRKMRGIESQGMILMAEDQNGKLHFVSPETAINPGATVS</sequence>
<evidence type="ECO:0000256" key="12">
    <source>
        <dbReference type="ARBA" id="ARBA00022884"/>
    </source>
</evidence>
<keyword evidence="7 16" id="KW-0436">Ligase</keyword>
<comment type="function">
    <text evidence="1 16">Is required not only for elongation of protein synthesis but also for the initiation of all mRNA translation through initiator tRNA(fMet) aminoacylation.</text>
</comment>
<dbReference type="CDD" id="cd00814">
    <property type="entry name" value="MetRS_core"/>
    <property type="match status" value="1"/>
</dbReference>
<evidence type="ECO:0000256" key="3">
    <source>
        <dbReference type="ARBA" id="ARBA00008258"/>
    </source>
</evidence>
<dbReference type="Pfam" id="PF01588">
    <property type="entry name" value="tRNA_bind"/>
    <property type="match status" value="1"/>
</dbReference>
<dbReference type="InterPro" id="IPR029038">
    <property type="entry name" value="MetRS_Zn"/>
</dbReference>
<reference evidence="19" key="2">
    <citation type="submission" date="2023-04" db="EMBL/GenBank/DDBJ databases">
        <title>Paracnuella aquatica gen. nov., sp. nov., a member of the family Chitinophagaceae isolated from a hot spring.</title>
        <authorList>
            <person name="Wang C."/>
        </authorList>
    </citation>
    <scope>NUCLEOTIDE SEQUENCE</scope>
    <source>
        <strain evidence="19">LB-8</strain>
    </source>
</reference>
<keyword evidence="14 16" id="KW-0030">Aminoacyl-tRNA synthetase</keyword>
<keyword evidence="10 16" id="KW-0862">Zinc</keyword>
<feature type="binding site" evidence="16">
    <location>
        <position position="165"/>
    </location>
    <ligand>
        <name>Zn(2+)</name>
        <dbReference type="ChEBI" id="CHEBI:29105"/>
    </ligand>
</feature>
<organism evidence="19 20">
    <name type="scientific">Paraflavisolibacter caeni</name>
    <dbReference type="NCBI Taxonomy" id="2982496"/>
    <lineage>
        <taxon>Bacteria</taxon>
        <taxon>Pseudomonadati</taxon>
        <taxon>Bacteroidota</taxon>
        <taxon>Chitinophagia</taxon>
        <taxon>Chitinophagales</taxon>
        <taxon>Chitinophagaceae</taxon>
        <taxon>Paraflavisolibacter</taxon>
    </lineage>
</organism>
<dbReference type="InterPro" id="IPR041872">
    <property type="entry name" value="Anticodon_Met"/>
</dbReference>
<evidence type="ECO:0000256" key="16">
    <source>
        <dbReference type="HAMAP-Rule" id="MF_00098"/>
    </source>
</evidence>
<comment type="caution">
    <text evidence="19">The sequence shown here is derived from an EMBL/GenBank/DDBJ whole genome shotgun (WGS) entry which is preliminary data.</text>
</comment>
<comment type="similarity">
    <text evidence="3 16">Belongs to the class-I aminoacyl-tRNA synthetase family. MetG type 1 subfamily.</text>
</comment>
<dbReference type="GO" id="GO:0006431">
    <property type="term" value="P:methionyl-tRNA aminoacylation"/>
    <property type="evidence" value="ECO:0007669"/>
    <property type="project" value="UniProtKB-UniRule"/>
</dbReference>
<comment type="subcellular location">
    <subcellularLocation>
        <location evidence="2 16">Cytoplasm</location>
    </subcellularLocation>
</comment>
<dbReference type="RefSeq" id="WP_279295437.1">
    <property type="nucleotide sequence ID" value="NZ_JAOTIF010000001.1"/>
</dbReference>
<dbReference type="GO" id="GO:0000049">
    <property type="term" value="F:tRNA binding"/>
    <property type="evidence" value="ECO:0007669"/>
    <property type="project" value="UniProtKB-UniRule"/>
</dbReference>
<evidence type="ECO:0000256" key="4">
    <source>
        <dbReference type="ARBA" id="ARBA00011738"/>
    </source>
</evidence>